<sequence>MYTLEMSSAFRAIVPPQDFGVVIIDNEEFLTVQIDPEQLLGLDESQKAEAVKYVKDVKQALEDNGAIVLLVREALEN</sequence>
<reference evidence="1" key="1">
    <citation type="submission" date="2020-05" db="EMBL/GenBank/DDBJ databases">
        <authorList>
            <person name="Chiriac C."/>
            <person name="Salcher M."/>
            <person name="Ghai R."/>
            <person name="Kavagutti S V."/>
        </authorList>
    </citation>
    <scope>NUCLEOTIDE SEQUENCE</scope>
</reference>
<organism evidence="1">
    <name type="scientific">uncultured Caudovirales phage</name>
    <dbReference type="NCBI Taxonomy" id="2100421"/>
    <lineage>
        <taxon>Viruses</taxon>
        <taxon>Duplodnaviria</taxon>
        <taxon>Heunggongvirae</taxon>
        <taxon>Uroviricota</taxon>
        <taxon>Caudoviricetes</taxon>
        <taxon>Peduoviridae</taxon>
        <taxon>Maltschvirus</taxon>
        <taxon>Maltschvirus maltsch</taxon>
    </lineage>
</organism>
<name>A0A6J7WRX7_9CAUD</name>
<gene>
    <name evidence="1" type="ORF">UFOVP222_80</name>
</gene>
<dbReference type="EMBL" id="LR798269">
    <property type="protein sequence ID" value="CAB5219502.1"/>
    <property type="molecule type" value="Genomic_DNA"/>
</dbReference>
<evidence type="ECO:0000313" key="1">
    <source>
        <dbReference type="EMBL" id="CAB5219502.1"/>
    </source>
</evidence>
<accession>A0A6J7WRX7</accession>
<protein>
    <submittedName>
        <fullName evidence="1">Uncharacterized protein</fullName>
    </submittedName>
</protein>
<proteinExistence type="predicted"/>